<comment type="caution">
    <text evidence="4">The sequence shown here is derived from an EMBL/GenBank/DDBJ whole genome shotgun (WGS) entry which is preliminary data.</text>
</comment>
<dbReference type="InterPro" id="IPR013780">
    <property type="entry name" value="Glyco_hydro_b"/>
</dbReference>
<organism evidence="4 5">
    <name type="scientific">Dryococelus australis</name>
    <dbReference type="NCBI Taxonomy" id="614101"/>
    <lineage>
        <taxon>Eukaryota</taxon>
        <taxon>Metazoa</taxon>
        <taxon>Ecdysozoa</taxon>
        <taxon>Arthropoda</taxon>
        <taxon>Hexapoda</taxon>
        <taxon>Insecta</taxon>
        <taxon>Pterygota</taxon>
        <taxon>Neoptera</taxon>
        <taxon>Polyneoptera</taxon>
        <taxon>Phasmatodea</taxon>
        <taxon>Verophasmatodea</taxon>
        <taxon>Anareolatae</taxon>
        <taxon>Phasmatidae</taxon>
        <taxon>Eurycanthinae</taxon>
        <taxon>Dryococelus</taxon>
    </lineage>
</organism>
<evidence type="ECO:0000259" key="3">
    <source>
        <dbReference type="SMART" id="SM00642"/>
    </source>
</evidence>
<keyword evidence="5" id="KW-1185">Reference proteome</keyword>
<accession>A0ABQ9GD24</accession>
<feature type="domain" description="Glycosyl hydrolase family 13 catalytic" evidence="3">
    <location>
        <begin position="1"/>
        <end position="296"/>
    </location>
</feature>
<dbReference type="EC" id="3.2.1.20" evidence="2"/>
<dbReference type="InterPro" id="IPR006047">
    <property type="entry name" value="GH13_cat_dom"/>
</dbReference>
<evidence type="ECO:0000256" key="2">
    <source>
        <dbReference type="ARBA" id="ARBA00012741"/>
    </source>
</evidence>
<sequence>MSAGLKIILDYVPDYSSDQLEWFQKSKQGIEPYSDYYVWHPGYYDNATGVRRVPNNWGTVFGGPAWTWVASRQKYYWHVFTPEQPELNWRSSKLVEEMKGVMNFWLDKGVAGFRVDSVSRLFEDAQLRNNSRTIDRTLNQPETYDMVTQFRALLDKFIMLETTGTLAQDVAYFGNKTQPGGHLPFLWEFVGAVHSGTNANTFNTAINSVMRSVPSGNWYIWFAGNHDRRRVATLAPGLEDAINMMLLLLPGSTITYMGEEIGMTDNTDITFAQGVDPQGCNAGASGYIAKTRDRSRTPLQWDGTTNAGFSTATKTWLPVNNNYKTLNIAAQESAVNSHLKVYKQAAKLRKTRTIQRGSLNTHVISNDIFAFSRELKGEHAYIVVVNTGSIEVAVNLSTAFTNLPTDAVVEIASVDSGFQTGTLSSHQGELGSIPGRVTGFSQVGIVPDDAIGRRVFSGISLPPSFRQRSIFTSITLIGLKTSLLRAPIWEVELGLTHCPLSVLPHPPLNYGRATVSWPGDSSASYPDGIVHSRLLPTLSEALLKSYFQGIPPPHTNEA</sequence>
<dbReference type="EMBL" id="JARBHB010000013">
    <property type="protein sequence ID" value="KAJ8870305.1"/>
    <property type="molecule type" value="Genomic_DNA"/>
</dbReference>
<evidence type="ECO:0000313" key="5">
    <source>
        <dbReference type="Proteomes" id="UP001159363"/>
    </source>
</evidence>
<comment type="catalytic activity">
    <reaction evidence="1">
        <text>Hydrolysis of terminal, non-reducing (1-&gt;4)-linked alpha-D-glucose residues with release of alpha-D-glucose.</text>
        <dbReference type="EC" id="3.2.1.20"/>
    </reaction>
</comment>
<dbReference type="InterPro" id="IPR017853">
    <property type="entry name" value="GH"/>
</dbReference>
<dbReference type="SUPFAM" id="SSF51445">
    <property type="entry name" value="(Trans)glycosidases"/>
    <property type="match status" value="1"/>
</dbReference>
<protein>
    <recommendedName>
        <fullName evidence="2">alpha-glucosidase</fullName>
        <ecNumber evidence="2">3.2.1.20</ecNumber>
    </recommendedName>
</protein>
<dbReference type="Pfam" id="PF00128">
    <property type="entry name" value="Alpha-amylase"/>
    <property type="match status" value="1"/>
</dbReference>
<reference evidence="4 5" key="1">
    <citation type="submission" date="2023-02" db="EMBL/GenBank/DDBJ databases">
        <title>LHISI_Scaffold_Assembly.</title>
        <authorList>
            <person name="Stuart O.P."/>
            <person name="Cleave R."/>
            <person name="Magrath M.J.L."/>
            <person name="Mikheyev A.S."/>
        </authorList>
    </citation>
    <scope>NUCLEOTIDE SEQUENCE [LARGE SCALE GENOMIC DNA]</scope>
    <source>
        <strain evidence="4">Daus_M_001</strain>
        <tissue evidence="4">Leg muscle</tissue>
    </source>
</reference>
<dbReference type="PANTHER" id="PTHR10357">
    <property type="entry name" value="ALPHA-AMYLASE FAMILY MEMBER"/>
    <property type="match status" value="1"/>
</dbReference>
<dbReference type="Gene3D" id="3.90.400.10">
    <property type="entry name" value="Oligo-1,6-glucosidase, Domain 2"/>
    <property type="match status" value="1"/>
</dbReference>
<dbReference type="Proteomes" id="UP001159363">
    <property type="component" value="Chromosome 12"/>
</dbReference>
<name>A0ABQ9GD24_9NEOP</name>
<dbReference type="Gene3D" id="3.20.20.80">
    <property type="entry name" value="Glycosidases"/>
    <property type="match status" value="1"/>
</dbReference>
<dbReference type="PANTHER" id="PTHR10357:SF179">
    <property type="entry name" value="NEUTRAL AND BASIC AMINO ACID TRANSPORT PROTEIN RBAT"/>
    <property type="match status" value="1"/>
</dbReference>
<dbReference type="Gene3D" id="2.60.40.1180">
    <property type="entry name" value="Golgi alpha-mannosidase II"/>
    <property type="match status" value="1"/>
</dbReference>
<dbReference type="InterPro" id="IPR045857">
    <property type="entry name" value="O16G_dom_2"/>
</dbReference>
<proteinExistence type="predicted"/>
<gene>
    <name evidence="4" type="ORF">PR048_029326</name>
</gene>
<dbReference type="SMART" id="SM00642">
    <property type="entry name" value="Aamy"/>
    <property type="match status" value="1"/>
</dbReference>
<evidence type="ECO:0000313" key="4">
    <source>
        <dbReference type="EMBL" id="KAJ8870305.1"/>
    </source>
</evidence>
<evidence type="ECO:0000256" key="1">
    <source>
        <dbReference type="ARBA" id="ARBA00001657"/>
    </source>
</evidence>